<evidence type="ECO:0000256" key="2">
    <source>
        <dbReference type="ARBA" id="ARBA00004922"/>
    </source>
</evidence>
<evidence type="ECO:0000256" key="5">
    <source>
        <dbReference type="ARBA" id="ARBA00022679"/>
    </source>
</evidence>
<keyword evidence="6" id="KW-0812">Transmembrane</keyword>
<comment type="pathway">
    <text evidence="2">Protein modification; protein glycosylation.</text>
</comment>
<proteinExistence type="inferred from homology"/>
<dbReference type="EMBL" id="CAIIXF020000001">
    <property type="protein sequence ID" value="CAH1775772.1"/>
    <property type="molecule type" value="Genomic_DNA"/>
</dbReference>
<dbReference type="Proteomes" id="UP000749559">
    <property type="component" value="Unassembled WGS sequence"/>
</dbReference>
<dbReference type="PRINTS" id="PR02050">
    <property type="entry name" value="B14GALTRFASE"/>
</dbReference>
<dbReference type="GO" id="GO:0006688">
    <property type="term" value="P:glycosphingolipid biosynthetic process"/>
    <property type="evidence" value="ECO:0007669"/>
    <property type="project" value="TreeGrafter"/>
</dbReference>
<evidence type="ECO:0000259" key="11">
    <source>
        <dbReference type="Pfam" id="PF02709"/>
    </source>
</evidence>
<sequence>MLNRTKLLVLLSLLNTFVFLYVGQNYLIRFKMQPKAGILELRPNTIATVPELRLDSATTNSPTLYKKTTTSMISTHTLYKNTTTSVPKLKLNTTTSTQKLKQNATVSIPKLKLNTRTSTPKLYENITTSIPKLRLNTTTNTQKLKQNATVGIPKLKVNTTISILKLYQNTTTSIPKLRLNTTTNTQKLKQNATVGIPKLKANTTISILKLYQNTTTSIPKLRLNTVTSIPKLELKPVTSTPKLNTTQICPEVTKYLVGLQNVSKLLSSISMEKHIPYDVQNGGLSFPHVCKARQKVAIIVPYRNRPAQLDIFLRFMHNFLRRQLLEYRIIIVDQVDDTPFNRGMLLNIGAIEAAKLYKFDCLIFHDVDLLPENDYNSYTCVNNAALHLSVLVNKHGYRLLYDNIFGGVMAIQPENFVKINGFSNLFFGWGGEDDDMYKRIKVSKLKAGHAHRWNRGIPRYTMLGHSRSKIRNMARWKLLKNSKVRHHCDGLNSLTYRLNKVELKPLYTSVSISMDLDFLNSTLFTKCNMTTFYEEIKFVEEIKRLQRLGNPSGNDTLDKNI</sequence>
<dbReference type="InterPro" id="IPR027995">
    <property type="entry name" value="Galactosyl_T_N"/>
</dbReference>
<evidence type="ECO:0000256" key="6">
    <source>
        <dbReference type="ARBA" id="ARBA00022692"/>
    </source>
</evidence>
<keyword evidence="9" id="KW-0472">Membrane</keyword>
<dbReference type="Pfam" id="PF02709">
    <property type="entry name" value="Glyco_transf_7C"/>
    <property type="match status" value="1"/>
</dbReference>
<organism evidence="13 14">
    <name type="scientific">Owenia fusiformis</name>
    <name type="common">Polychaete worm</name>
    <dbReference type="NCBI Taxonomy" id="6347"/>
    <lineage>
        <taxon>Eukaryota</taxon>
        <taxon>Metazoa</taxon>
        <taxon>Spiralia</taxon>
        <taxon>Lophotrochozoa</taxon>
        <taxon>Annelida</taxon>
        <taxon>Polychaeta</taxon>
        <taxon>Sedentaria</taxon>
        <taxon>Canalipalpata</taxon>
        <taxon>Sabellida</taxon>
        <taxon>Oweniida</taxon>
        <taxon>Oweniidae</taxon>
        <taxon>Owenia</taxon>
    </lineage>
</organism>
<evidence type="ECO:0000256" key="8">
    <source>
        <dbReference type="ARBA" id="ARBA00022989"/>
    </source>
</evidence>
<dbReference type="GO" id="GO:0005794">
    <property type="term" value="C:Golgi apparatus"/>
    <property type="evidence" value="ECO:0007669"/>
    <property type="project" value="TreeGrafter"/>
</dbReference>
<evidence type="ECO:0000313" key="14">
    <source>
        <dbReference type="Proteomes" id="UP000749559"/>
    </source>
</evidence>
<keyword evidence="10" id="KW-0325">Glycoprotein</keyword>
<evidence type="ECO:0000256" key="1">
    <source>
        <dbReference type="ARBA" id="ARBA00004606"/>
    </source>
</evidence>
<protein>
    <recommendedName>
        <fullName evidence="15">Beta-1,4-N-acetylgalactosaminyltransferase bre-4</fullName>
    </recommendedName>
</protein>
<comment type="subcellular location">
    <subcellularLocation>
        <location evidence="1">Membrane</location>
        <topology evidence="1">Single-pass type II membrane protein</topology>
    </subcellularLocation>
</comment>
<dbReference type="GO" id="GO:0016020">
    <property type="term" value="C:membrane"/>
    <property type="evidence" value="ECO:0007669"/>
    <property type="project" value="UniProtKB-SubCell"/>
</dbReference>
<accession>A0A8S4N4G1</accession>
<reference evidence="13" key="1">
    <citation type="submission" date="2022-03" db="EMBL/GenBank/DDBJ databases">
        <authorList>
            <person name="Martin C."/>
        </authorList>
    </citation>
    <scope>NUCLEOTIDE SEQUENCE</scope>
</reference>
<evidence type="ECO:0000256" key="7">
    <source>
        <dbReference type="ARBA" id="ARBA00022968"/>
    </source>
</evidence>
<evidence type="ECO:0000313" key="13">
    <source>
        <dbReference type="EMBL" id="CAH1775772.1"/>
    </source>
</evidence>
<keyword evidence="8" id="KW-1133">Transmembrane helix</keyword>
<evidence type="ECO:0000256" key="3">
    <source>
        <dbReference type="ARBA" id="ARBA00005735"/>
    </source>
</evidence>
<gene>
    <name evidence="13" type="ORF">OFUS_LOCUS3029</name>
</gene>
<dbReference type="Pfam" id="PF13733">
    <property type="entry name" value="Glyco_transf_7N"/>
    <property type="match status" value="1"/>
</dbReference>
<evidence type="ECO:0008006" key="15">
    <source>
        <dbReference type="Google" id="ProtNLM"/>
    </source>
</evidence>
<dbReference type="AlphaFoldDB" id="A0A8S4N4G1"/>
<name>A0A8S4N4G1_OWEFU</name>
<evidence type="ECO:0000256" key="4">
    <source>
        <dbReference type="ARBA" id="ARBA00022676"/>
    </source>
</evidence>
<keyword evidence="4" id="KW-0328">Glycosyltransferase</keyword>
<keyword evidence="5" id="KW-0808">Transferase</keyword>
<comment type="caution">
    <text evidence="13">The sequence shown here is derived from an EMBL/GenBank/DDBJ whole genome shotgun (WGS) entry which is preliminary data.</text>
</comment>
<feature type="domain" description="Galactosyltransferase N-terminal" evidence="12">
    <location>
        <begin position="249"/>
        <end position="380"/>
    </location>
</feature>
<dbReference type="GO" id="GO:0005975">
    <property type="term" value="P:carbohydrate metabolic process"/>
    <property type="evidence" value="ECO:0007669"/>
    <property type="project" value="InterPro"/>
</dbReference>
<evidence type="ECO:0000256" key="10">
    <source>
        <dbReference type="ARBA" id="ARBA00023180"/>
    </source>
</evidence>
<evidence type="ECO:0000256" key="9">
    <source>
        <dbReference type="ARBA" id="ARBA00023136"/>
    </source>
</evidence>
<keyword evidence="7" id="KW-0735">Signal-anchor</keyword>
<dbReference type="InterPro" id="IPR003859">
    <property type="entry name" value="Galactosyl_T"/>
</dbReference>
<feature type="domain" description="Galactosyltransferase C-terminal" evidence="11">
    <location>
        <begin position="387"/>
        <end position="465"/>
    </location>
</feature>
<dbReference type="InterPro" id="IPR029044">
    <property type="entry name" value="Nucleotide-diphossugar_trans"/>
</dbReference>
<dbReference type="PANTHER" id="PTHR19300:SF57">
    <property type="entry name" value="BETA-1,4-N-ACETYLGALACTOSAMINYLTRANSFERASE"/>
    <property type="match status" value="1"/>
</dbReference>
<dbReference type="OrthoDB" id="10016069at2759"/>
<keyword evidence="14" id="KW-1185">Reference proteome</keyword>
<dbReference type="PANTHER" id="PTHR19300">
    <property type="entry name" value="BETA-1,4-GALACTOSYLTRANSFERASE"/>
    <property type="match status" value="1"/>
</dbReference>
<dbReference type="Gene3D" id="3.90.550.10">
    <property type="entry name" value="Spore Coat Polysaccharide Biosynthesis Protein SpsA, Chain A"/>
    <property type="match status" value="1"/>
</dbReference>
<dbReference type="InterPro" id="IPR027791">
    <property type="entry name" value="Galactosyl_T_C"/>
</dbReference>
<evidence type="ECO:0000259" key="12">
    <source>
        <dbReference type="Pfam" id="PF13733"/>
    </source>
</evidence>
<comment type="similarity">
    <text evidence="3">Belongs to the glycosyltransferase 7 family.</text>
</comment>
<dbReference type="GO" id="GO:0033842">
    <property type="term" value="F:N-acetyl-beta-glucosaminyl-derivative 4-beta-N-acetylgalactosaminyltransferase activity"/>
    <property type="evidence" value="ECO:0007669"/>
    <property type="project" value="TreeGrafter"/>
</dbReference>
<dbReference type="CDD" id="cd00899">
    <property type="entry name" value="b4GalT"/>
    <property type="match status" value="1"/>
</dbReference>
<dbReference type="GO" id="GO:0008378">
    <property type="term" value="F:galactosyltransferase activity"/>
    <property type="evidence" value="ECO:0007669"/>
    <property type="project" value="TreeGrafter"/>
</dbReference>
<dbReference type="SUPFAM" id="SSF53448">
    <property type="entry name" value="Nucleotide-diphospho-sugar transferases"/>
    <property type="match status" value="1"/>
</dbReference>